<protein>
    <recommendedName>
        <fullName evidence="3">RiboL-PSP-HEPN domain-containing protein</fullName>
    </recommendedName>
</protein>
<keyword evidence="2" id="KW-1185">Reference proteome</keyword>
<gene>
    <name evidence="1" type="ORF">PN36_18060</name>
</gene>
<dbReference type="Proteomes" id="UP000030428">
    <property type="component" value="Unassembled WGS sequence"/>
</dbReference>
<dbReference type="AlphaFoldDB" id="A0A0A6PLY1"/>
<proteinExistence type="predicted"/>
<name>A0A0A6PLY1_9GAMM</name>
<dbReference type="EMBL" id="JSZA02000070">
    <property type="protein sequence ID" value="KHD07325.1"/>
    <property type="molecule type" value="Genomic_DNA"/>
</dbReference>
<evidence type="ECO:0008006" key="3">
    <source>
        <dbReference type="Google" id="ProtNLM"/>
    </source>
</evidence>
<accession>A0A0A6PLY1</accession>
<organism evidence="1 2">
    <name type="scientific">Candidatus Thiomargarita nelsonii</name>
    <dbReference type="NCBI Taxonomy" id="1003181"/>
    <lineage>
        <taxon>Bacteria</taxon>
        <taxon>Pseudomonadati</taxon>
        <taxon>Pseudomonadota</taxon>
        <taxon>Gammaproteobacteria</taxon>
        <taxon>Thiotrichales</taxon>
        <taxon>Thiotrichaceae</taxon>
        <taxon>Thiomargarita</taxon>
    </lineage>
</organism>
<sequence length="187" mass="21577">MNSNPLPQMLLVYKVTRDSFRIAERAIQTKDPKAMQRLLQRTVVENQNITDAKSMIQKSIKESDTLFVLNMWATFERFLRDDLQMRGRLLLGNQPPALGHSIYKHFEKEVEFWKPVEILDFLKDSLFQSQTALIGQAKQILAYRDWVAHGKNPKNPPSTDMKPLAAYNTLNKIVETLLCYPPSSALK</sequence>
<evidence type="ECO:0000313" key="2">
    <source>
        <dbReference type="Proteomes" id="UP000030428"/>
    </source>
</evidence>
<reference evidence="1 2" key="1">
    <citation type="journal article" date="2016" name="Front. Microbiol.">
        <title>Single-Cell (Meta-)Genomics of a Dimorphic Candidatus Thiomargarita nelsonii Reveals Genomic Plasticity.</title>
        <authorList>
            <person name="Flood B.E."/>
            <person name="Fliss P."/>
            <person name="Jones D.S."/>
            <person name="Dick G.J."/>
            <person name="Jain S."/>
            <person name="Kaster A.K."/>
            <person name="Winkel M."/>
            <person name="Mussmann M."/>
            <person name="Bailey J."/>
        </authorList>
    </citation>
    <scope>NUCLEOTIDE SEQUENCE [LARGE SCALE GENOMIC DNA]</scope>
    <source>
        <strain evidence="1">Hydrate Ridge</strain>
    </source>
</reference>
<comment type="caution">
    <text evidence="1">The sequence shown here is derived from an EMBL/GenBank/DDBJ whole genome shotgun (WGS) entry which is preliminary data.</text>
</comment>
<evidence type="ECO:0000313" key="1">
    <source>
        <dbReference type="EMBL" id="KHD07325.1"/>
    </source>
</evidence>